<comment type="caution">
    <text evidence="2">The sequence shown here is derived from an EMBL/GenBank/DDBJ whole genome shotgun (WGS) entry which is preliminary data.</text>
</comment>
<evidence type="ECO:0000313" key="3">
    <source>
        <dbReference type="Proteomes" id="UP001189429"/>
    </source>
</evidence>
<feature type="transmembrane region" description="Helical" evidence="1">
    <location>
        <begin position="63"/>
        <end position="81"/>
    </location>
</feature>
<dbReference type="Proteomes" id="UP001189429">
    <property type="component" value="Unassembled WGS sequence"/>
</dbReference>
<gene>
    <name evidence="2" type="ORF">PCOR1329_LOCUS11276</name>
</gene>
<name>A0ABN9QKX7_9DINO</name>
<feature type="transmembrane region" description="Helical" evidence="1">
    <location>
        <begin position="6"/>
        <end position="24"/>
    </location>
</feature>
<reference evidence="2" key="1">
    <citation type="submission" date="2023-10" db="EMBL/GenBank/DDBJ databases">
        <authorList>
            <person name="Chen Y."/>
            <person name="Shah S."/>
            <person name="Dougan E. K."/>
            <person name="Thang M."/>
            <person name="Chan C."/>
        </authorList>
    </citation>
    <scope>NUCLEOTIDE SEQUENCE [LARGE SCALE GENOMIC DNA]</scope>
</reference>
<evidence type="ECO:0000313" key="2">
    <source>
        <dbReference type="EMBL" id="CAK0804485.1"/>
    </source>
</evidence>
<dbReference type="EMBL" id="CAUYUJ010003246">
    <property type="protein sequence ID" value="CAK0804485.1"/>
    <property type="molecule type" value="Genomic_DNA"/>
</dbReference>
<organism evidence="2 3">
    <name type="scientific">Prorocentrum cordatum</name>
    <dbReference type="NCBI Taxonomy" id="2364126"/>
    <lineage>
        <taxon>Eukaryota</taxon>
        <taxon>Sar</taxon>
        <taxon>Alveolata</taxon>
        <taxon>Dinophyceae</taxon>
        <taxon>Prorocentrales</taxon>
        <taxon>Prorocentraceae</taxon>
        <taxon>Prorocentrum</taxon>
    </lineage>
</organism>
<keyword evidence="1" id="KW-0812">Transmembrane</keyword>
<feature type="transmembrane region" description="Helical" evidence="1">
    <location>
        <begin position="102"/>
        <end position="121"/>
    </location>
</feature>
<protein>
    <submittedName>
        <fullName evidence="2">Uncharacterized protein</fullName>
    </submittedName>
</protein>
<keyword evidence="3" id="KW-1185">Reference proteome</keyword>
<accession>A0ABN9QKX7</accession>
<evidence type="ECO:0000256" key="1">
    <source>
        <dbReference type="SAM" id="Phobius"/>
    </source>
</evidence>
<keyword evidence="1" id="KW-0472">Membrane</keyword>
<sequence>MNATIGSAVIGGVAMMVSCGLLGLTTHLKGLALWELVEAAAEAVTAMRSMLIPPALEALWKYVLMWILCYNFRILLTVGTMDDHRVVINGVRYKGLSARFHYDWNMVPWIGYYLYGAVWIMESSATRSGTSSSRSP</sequence>
<keyword evidence="1" id="KW-1133">Transmembrane helix</keyword>
<proteinExistence type="predicted"/>